<keyword evidence="2" id="KW-1185">Reference proteome</keyword>
<dbReference type="AlphaFoldDB" id="A0A225WDA4"/>
<evidence type="ECO:0000313" key="2">
    <source>
        <dbReference type="Proteomes" id="UP000198211"/>
    </source>
</evidence>
<evidence type="ECO:0000313" key="1">
    <source>
        <dbReference type="EMBL" id="OWZ15007.1"/>
    </source>
</evidence>
<dbReference type="EMBL" id="NBNE01001213">
    <property type="protein sequence ID" value="OWZ15007.1"/>
    <property type="molecule type" value="Genomic_DNA"/>
</dbReference>
<gene>
    <name evidence="1" type="ORF">PHMEG_00011425</name>
</gene>
<accession>A0A225WDA4</accession>
<organism evidence="1 2">
    <name type="scientific">Phytophthora megakarya</name>
    <dbReference type="NCBI Taxonomy" id="4795"/>
    <lineage>
        <taxon>Eukaryota</taxon>
        <taxon>Sar</taxon>
        <taxon>Stramenopiles</taxon>
        <taxon>Oomycota</taxon>
        <taxon>Peronosporomycetes</taxon>
        <taxon>Peronosporales</taxon>
        <taxon>Peronosporaceae</taxon>
        <taxon>Phytophthora</taxon>
    </lineage>
</organism>
<proteinExistence type="predicted"/>
<comment type="caution">
    <text evidence="1">The sequence shown here is derived from an EMBL/GenBank/DDBJ whole genome shotgun (WGS) entry which is preliminary data.</text>
</comment>
<sequence>MEGEKVLYGLHQSGRERNKLITKWLKGEGFDQCTTESCMYVYRKDDVVALLLFAKEGKTSIFHKLNLDFWNQGFSFWGVQIVMNNHGIKLHQTKYSQIHD</sequence>
<protein>
    <submittedName>
        <fullName evidence="1">Copia type Polyprotein</fullName>
    </submittedName>
</protein>
<reference evidence="2" key="1">
    <citation type="submission" date="2017-03" db="EMBL/GenBank/DDBJ databases">
        <title>Phytopthora megakarya and P. palmivora, two closely related causual agents of cacao black pod achieved similar genome size and gene model numbers by different mechanisms.</title>
        <authorList>
            <person name="Ali S."/>
            <person name="Shao J."/>
            <person name="Larry D.J."/>
            <person name="Kronmiller B."/>
            <person name="Shen D."/>
            <person name="Strem M.D."/>
            <person name="Melnick R.L."/>
            <person name="Guiltinan M.J."/>
            <person name="Tyler B.M."/>
            <person name="Meinhardt L.W."/>
            <person name="Bailey B.A."/>
        </authorList>
    </citation>
    <scope>NUCLEOTIDE SEQUENCE [LARGE SCALE GENOMIC DNA]</scope>
    <source>
        <strain evidence="2">zdho120</strain>
    </source>
</reference>
<name>A0A225WDA4_9STRA</name>
<dbReference type="Proteomes" id="UP000198211">
    <property type="component" value="Unassembled WGS sequence"/>
</dbReference>